<dbReference type="OrthoDB" id="5855827at2759"/>
<sequence>MNWVKFVDFFFPNFKNVSLKKSFKYSSPSFVYFQSIPSFRFETSNHCQKNRFKMPLPNKGGEPEFKLKVEPADKIAIKYNMKDEATVPLSIMNPTKERICYKVKCTDNEIFRVRPPLGLVEPGKTAAVKITLKPKAGIDPNRHFFAIYHVACSDPKADPRKIWTADTKPDGVIRMQALLETDEPAVEEKKKGGDDEKKEKEKDEGEKKENEKKE</sequence>
<accession>A0A2G5UIS7</accession>
<feature type="compositionally biased region" description="Basic and acidic residues" evidence="2">
    <location>
        <begin position="186"/>
        <end position="214"/>
    </location>
</feature>
<dbReference type="Gene3D" id="2.60.40.10">
    <property type="entry name" value="Immunoglobulins"/>
    <property type="match status" value="1"/>
</dbReference>
<comment type="caution">
    <text evidence="4">The sequence shown here is derived from an EMBL/GenBank/DDBJ whole genome shotgun (WGS) entry which is preliminary data.</text>
</comment>
<evidence type="ECO:0000259" key="3">
    <source>
        <dbReference type="PROSITE" id="PS50202"/>
    </source>
</evidence>
<evidence type="ECO:0000313" key="4">
    <source>
        <dbReference type="EMBL" id="PIC39409.1"/>
    </source>
</evidence>
<name>A0A2G5UIS7_9PELO</name>
<protein>
    <recommendedName>
        <fullName evidence="1">Major sperm protein</fullName>
    </recommendedName>
</protein>
<dbReference type="PROSITE" id="PS50202">
    <property type="entry name" value="MSP"/>
    <property type="match status" value="1"/>
</dbReference>
<dbReference type="PANTHER" id="PTHR21513:SF19">
    <property type="entry name" value="MAJOR SPERM PROTEIN"/>
    <property type="match status" value="1"/>
</dbReference>
<comment type="function">
    <text evidence="1">Central component in molecular interactions underlying sperm crawling. Forms an extensive filament system that extends from sperm villipoda, along the leading edge of the pseudopod.</text>
</comment>
<dbReference type="InterPro" id="IPR013783">
    <property type="entry name" value="Ig-like_fold"/>
</dbReference>
<dbReference type="SUPFAM" id="SSF49354">
    <property type="entry name" value="PapD-like"/>
    <property type="match status" value="1"/>
</dbReference>
<reference evidence="5" key="1">
    <citation type="submission" date="2017-10" db="EMBL/GenBank/DDBJ databases">
        <title>Rapid genome shrinkage in a self-fertile nematode reveals novel sperm competition proteins.</title>
        <authorList>
            <person name="Yin D."/>
            <person name="Schwarz E.M."/>
            <person name="Thomas C.G."/>
            <person name="Felde R.L."/>
            <person name="Korf I.F."/>
            <person name="Cutter A.D."/>
            <person name="Schartner C.M."/>
            <person name="Ralston E.J."/>
            <person name="Meyer B.J."/>
            <person name="Haag E.S."/>
        </authorList>
    </citation>
    <scope>NUCLEOTIDE SEQUENCE [LARGE SCALE GENOMIC DNA]</scope>
    <source>
        <strain evidence="5">JU1422</strain>
    </source>
</reference>
<evidence type="ECO:0000313" key="5">
    <source>
        <dbReference type="Proteomes" id="UP000230233"/>
    </source>
</evidence>
<dbReference type="STRING" id="1611254.A0A2G5UIS7"/>
<dbReference type="Proteomes" id="UP000230233">
    <property type="component" value="Chromosome III"/>
</dbReference>
<feature type="region of interest" description="Disordered" evidence="2">
    <location>
        <begin position="178"/>
        <end position="214"/>
    </location>
</feature>
<dbReference type="EMBL" id="PDUG01000003">
    <property type="protein sequence ID" value="PIC39409.1"/>
    <property type="molecule type" value="Genomic_DNA"/>
</dbReference>
<keyword evidence="5" id="KW-1185">Reference proteome</keyword>
<dbReference type="InterPro" id="IPR000535">
    <property type="entry name" value="MSP_dom"/>
</dbReference>
<gene>
    <name evidence="4" type="primary">Cni-T22B3.3</name>
    <name evidence="4" type="synonym">Cnig_chr_III.g11105</name>
    <name evidence="4" type="ORF">B9Z55_011105</name>
</gene>
<feature type="domain" description="MSP" evidence="3">
    <location>
        <begin position="66"/>
        <end position="181"/>
    </location>
</feature>
<organism evidence="4 5">
    <name type="scientific">Caenorhabditis nigoni</name>
    <dbReference type="NCBI Taxonomy" id="1611254"/>
    <lineage>
        <taxon>Eukaryota</taxon>
        <taxon>Metazoa</taxon>
        <taxon>Ecdysozoa</taxon>
        <taxon>Nematoda</taxon>
        <taxon>Chromadorea</taxon>
        <taxon>Rhabditida</taxon>
        <taxon>Rhabditina</taxon>
        <taxon>Rhabditomorpha</taxon>
        <taxon>Rhabditoidea</taxon>
        <taxon>Rhabditidae</taxon>
        <taxon>Peloderinae</taxon>
        <taxon>Caenorhabditis</taxon>
    </lineage>
</organism>
<dbReference type="PANTHER" id="PTHR21513">
    <property type="entry name" value="MAJOR SPERM PROTEIN"/>
    <property type="match status" value="1"/>
</dbReference>
<keyword evidence="1" id="KW-0206">Cytoskeleton</keyword>
<proteinExistence type="predicted"/>
<evidence type="ECO:0000256" key="2">
    <source>
        <dbReference type="SAM" id="MobiDB-lite"/>
    </source>
</evidence>
<evidence type="ECO:0000256" key="1">
    <source>
        <dbReference type="RuleBase" id="RU003425"/>
    </source>
</evidence>
<dbReference type="InterPro" id="IPR008962">
    <property type="entry name" value="PapD-like_sf"/>
</dbReference>
<dbReference type="Pfam" id="PF00635">
    <property type="entry name" value="Motile_Sperm"/>
    <property type="match status" value="1"/>
</dbReference>
<dbReference type="AlphaFoldDB" id="A0A2G5UIS7"/>
<keyword evidence="1" id="KW-0963">Cytoplasm</keyword>